<dbReference type="OrthoDB" id="3185525at2759"/>
<reference evidence="4 5" key="1">
    <citation type="submission" date="2016-10" db="EMBL/GenBank/DDBJ databases">
        <title>Genome sequence of the basidiomycete white-rot fungus Trametes pubescens.</title>
        <authorList>
            <person name="Makela M.R."/>
            <person name="Granchi Z."/>
            <person name="Peng M."/>
            <person name="De Vries R.P."/>
            <person name="Grigoriev I."/>
            <person name="Riley R."/>
            <person name="Hilden K."/>
        </authorList>
    </citation>
    <scope>NUCLEOTIDE SEQUENCE [LARGE SCALE GENOMIC DNA]</scope>
    <source>
        <strain evidence="4 5">FBCC735</strain>
    </source>
</reference>
<comment type="caution">
    <text evidence="4">The sequence shown here is derived from an EMBL/GenBank/DDBJ whole genome shotgun (WGS) entry which is preliminary data.</text>
</comment>
<feature type="transmembrane region" description="Helical" evidence="2">
    <location>
        <begin position="84"/>
        <end position="106"/>
    </location>
</feature>
<evidence type="ECO:0000313" key="5">
    <source>
        <dbReference type="Proteomes" id="UP000184267"/>
    </source>
</evidence>
<gene>
    <name evidence="4" type="ORF">TRAPUB_12459</name>
</gene>
<keyword evidence="2" id="KW-0472">Membrane</keyword>
<feature type="region of interest" description="Disordered" evidence="1">
    <location>
        <begin position="1"/>
        <end position="28"/>
    </location>
</feature>
<dbReference type="OMA" id="RANANNP"/>
<feature type="transmembrane region" description="Helical" evidence="2">
    <location>
        <begin position="157"/>
        <end position="182"/>
    </location>
</feature>
<dbReference type="AlphaFoldDB" id="A0A1M2VTS7"/>
<sequence length="341" mass="38397">MSEVQARGPISVGEATRPLTANRPGLSGREARVEAERLGTSMDYTREEVYTREEKRKAWEKVASMTLYHNDAMVERWNKEIDTYLVYAGLFSAVLTAFNVQSYILLQPAVPDPSLAVLQQMSAQLASFSINAPFINSTQRSSSDRSNTDFSPPVPRWAVWLNALWFSSLILSLSSASIGILVKQWLSESTSDSFGTSREVTRRRKYRLDSLVLWRVEDIIDIIPVLLQGAVALFLAGLLVLLWNLHHCVATVSAILIALLAIFTISTTILPLFNPRCAYVSPPTRYLYKIWEPKRFAYWTCVSITSGCRITTRFFSRGHQNCLTNAHLRGCDLCESTPHLL</sequence>
<dbReference type="InterPro" id="IPR045338">
    <property type="entry name" value="DUF6535"/>
</dbReference>
<name>A0A1M2VTS7_TRAPU</name>
<feature type="transmembrane region" description="Helical" evidence="2">
    <location>
        <begin position="222"/>
        <end position="243"/>
    </location>
</feature>
<dbReference type="EMBL" id="MNAD01000696">
    <property type="protein sequence ID" value="OJT11005.1"/>
    <property type="molecule type" value="Genomic_DNA"/>
</dbReference>
<evidence type="ECO:0000256" key="1">
    <source>
        <dbReference type="SAM" id="MobiDB-lite"/>
    </source>
</evidence>
<organism evidence="4 5">
    <name type="scientific">Trametes pubescens</name>
    <name type="common">White-rot fungus</name>
    <dbReference type="NCBI Taxonomy" id="154538"/>
    <lineage>
        <taxon>Eukaryota</taxon>
        <taxon>Fungi</taxon>
        <taxon>Dikarya</taxon>
        <taxon>Basidiomycota</taxon>
        <taxon>Agaricomycotina</taxon>
        <taxon>Agaricomycetes</taxon>
        <taxon>Polyporales</taxon>
        <taxon>Polyporaceae</taxon>
        <taxon>Trametes</taxon>
    </lineage>
</organism>
<dbReference type="Proteomes" id="UP000184267">
    <property type="component" value="Unassembled WGS sequence"/>
</dbReference>
<feature type="transmembrane region" description="Helical" evidence="2">
    <location>
        <begin position="249"/>
        <end position="273"/>
    </location>
</feature>
<keyword evidence="2" id="KW-0812">Transmembrane</keyword>
<accession>A0A1M2VTS7</accession>
<dbReference type="STRING" id="154538.A0A1M2VTS7"/>
<dbReference type="Pfam" id="PF20153">
    <property type="entry name" value="DUF6535"/>
    <property type="match status" value="1"/>
</dbReference>
<keyword evidence="2" id="KW-1133">Transmembrane helix</keyword>
<feature type="domain" description="DUF6535" evidence="3">
    <location>
        <begin position="59"/>
        <end position="244"/>
    </location>
</feature>
<protein>
    <recommendedName>
        <fullName evidence="3">DUF6535 domain-containing protein</fullName>
    </recommendedName>
</protein>
<evidence type="ECO:0000313" key="4">
    <source>
        <dbReference type="EMBL" id="OJT11005.1"/>
    </source>
</evidence>
<keyword evidence="5" id="KW-1185">Reference proteome</keyword>
<evidence type="ECO:0000256" key="2">
    <source>
        <dbReference type="SAM" id="Phobius"/>
    </source>
</evidence>
<proteinExistence type="predicted"/>
<evidence type="ECO:0000259" key="3">
    <source>
        <dbReference type="Pfam" id="PF20153"/>
    </source>
</evidence>